<evidence type="ECO:0000256" key="1">
    <source>
        <dbReference type="SAM" id="Phobius"/>
    </source>
</evidence>
<accession>A0A482PNQ3</accession>
<protein>
    <submittedName>
        <fullName evidence="2">Uncharacterized protein</fullName>
    </submittedName>
</protein>
<proteinExistence type="predicted"/>
<keyword evidence="1" id="KW-0472">Membrane</keyword>
<dbReference type="AlphaFoldDB" id="A0A482PNQ3"/>
<gene>
    <name evidence="2" type="ORF">E2R62_10735</name>
</gene>
<sequence length="166" mass="19461">MNTNTIFELYPQVGINNVKFGMSPEQVAMELGDPEEVWVNENNELVEERAHLNITYTALDKELCHFGFGKKMNHVMFSGVNVFHSKPDKIIKKMMTIDDKPYFFVGSIFFMKLGISLSGFYDEDEDEDEDEDDKAIALYNHHDYDDLLPQMELFTDMMKREYNKDF</sequence>
<evidence type="ECO:0000313" key="2">
    <source>
        <dbReference type="EMBL" id="QBY29286.1"/>
    </source>
</evidence>
<organism evidence="2">
    <name type="scientific">Citrobacter rodentium</name>
    <dbReference type="NCBI Taxonomy" id="67825"/>
    <lineage>
        <taxon>Bacteria</taxon>
        <taxon>Pseudomonadati</taxon>
        <taxon>Pseudomonadota</taxon>
        <taxon>Gammaproteobacteria</taxon>
        <taxon>Enterobacterales</taxon>
        <taxon>Enterobacteriaceae</taxon>
        <taxon>Citrobacter</taxon>
    </lineage>
</organism>
<reference evidence="2" key="1">
    <citation type="submission" date="2019-03" db="EMBL/GenBank/DDBJ databases">
        <title>Complete genome sequence of enteropathogenic Citrobacter rodentium strain DBS100.</title>
        <authorList>
            <person name="Popov G."/>
            <person name="Fiebig A."/>
            <person name="Shideler S."/>
            <person name="Coombes B."/>
            <person name="Savchenko A."/>
        </authorList>
    </citation>
    <scope>NUCLEOTIDE SEQUENCE</scope>
    <source>
        <strain evidence="2">DBS100</strain>
    </source>
</reference>
<dbReference type="RefSeq" id="WP_012906980.1">
    <property type="nucleotide sequence ID" value="NZ_CAJTBI010000086.1"/>
</dbReference>
<keyword evidence="1" id="KW-1133">Transmembrane helix</keyword>
<name>A0A482PNQ3_CITRO</name>
<dbReference type="EMBL" id="CP038008">
    <property type="protein sequence ID" value="QBY29286.1"/>
    <property type="molecule type" value="Genomic_DNA"/>
</dbReference>
<keyword evidence="1" id="KW-0812">Transmembrane</keyword>
<feature type="transmembrane region" description="Helical" evidence="1">
    <location>
        <begin position="102"/>
        <end position="121"/>
    </location>
</feature>